<name>A0ACB7PT32_9PEZI</name>
<dbReference type="Proteomes" id="UP000724584">
    <property type="component" value="Unassembled WGS sequence"/>
</dbReference>
<proteinExistence type="predicted"/>
<keyword evidence="2" id="KW-1185">Reference proteome</keyword>
<organism evidence="1 2">
    <name type="scientific">Chaetomium tenue</name>
    <dbReference type="NCBI Taxonomy" id="1854479"/>
    <lineage>
        <taxon>Eukaryota</taxon>
        <taxon>Fungi</taxon>
        <taxon>Dikarya</taxon>
        <taxon>Ascomycota</taxon>
        <taxon>Pezizomycotina</taxon>
        <taxon>Sordariomycetes</taxon>
        <taxon>Sordariomycetidae</taxon>
        <taxon>Sordariales</taxon>
        <taxon>Chaetomiaceae</taxon>
        <taxon>Chaetomium</taxon>
    </lineage>
</organism>
<comment type="caution">
    <text evidence="1">The sequence shown here is derived from an EMBL/GenBank/DDBJ whole genome shotgun (WGS) entry which is preliminary data.</text>
</comment>
<gene>
    <name evidence="1" type="ORF">F5144DRAFT_66681</name>
</gene>
<reference evidence="1 2" key="1">
    <citation type="journal article" date="2021" name="Nat. Commun.">
        <title>Genetic determinants of endophytism in the Arabidopsis root mycobiome.</title>
        <authorList>
            <person name="Mesny F."/>
            <person name="Miyauchi S."/>
            <person name="Thiergart T."/>
            <person name="Pickel B."/>
            <person name="Atanasova L."/>
            <person name="Karlsson M."/>
            <person name="Huettel B."/>
            <person name="Barry K.W."/>
            <person name="Haridas S."/>
            <person name="Chen C."/>
            <person name="Bauer D."/>
            <person name="Andreopoulos W."/>
            <person name="Pangilinan J."/>
            <person name="LaButti K."/>
            <person name="Riley R."/>
            <person name="Lipzen A."/>
            <person name="Clum A."/>
            <person name="Drula E."/>
            <person name="Henrissat B."/>
            <person name="Kohler A."/>
            <person name="Grigoriev I.V."/>
            <person name="Martin F.M."/>
            <person name="Hacquard S."/>
        </authorList>
    </citation>
    <scope>NUCLEOTIDE SEQUENCE [LARGE SCALE GENOMIC DNA]</scope>
    <source>
        <strain evidence="1 2">MPI-SDFR-AT-0079</strain>
    </source>
</reference>
<evidence type="ECO:0000313" key="1">
    <source>
        <dbReference type="EMBL" id="KAH6650906.1"/>
    </source>
</evidence>
<dbReference type="EMBL" id="JAGIZQ010000001">
    <property type="protein sequence ID" value="KAH6650906.1"/>
    <property type="molecule type" value="Genomic_DNA"/>
</dbReference>
<sequence>MGKASNFARHALALTHCWLVTGLLLSLAVHQFRIAVGDGFLIAGGMQITAAGGGQGFFLPPPPLPSWPPHGRPHRQKRDKAAGKQGQPPPTMDASTRGIGSWALCPGISSVGAVVGRLQHGCIHMEGTNTIEPLLPSRSIISHFFRIRVGVTSGESSRHRSPPERLALVWFLAVSKSQSLAQVGRRDRSGGLAGWLPGCVAHCPVICPVICRRAEQLEDGAVHPGLGFGLGRDGLDRASGNSVLASFGLC</sequence>
<accession>A0ACB7PT32</accession>
<evidence type="ECO:0000313" key="2">
    <source>
        <dbReference type="Proteomes" id="UP000724584"/>
    </source>
</evidence>
<protein>
    <submittedName>
        <fullName evidence="1">Uncharacterized protein</fullName>
    </submittedName>
</protein>